<reference evidence="16 17" key="1">
    <citation type="submission" date="2019-11" db="EMBL/GenBank/DDBJ databases">
        <title>Agromyces kandeliae sp. nov., isolated from mangrove soil.</title>
        <authorList>
            <person name="Wang R."/>
        </authorList>
    </citation>
    <scope>NUCLEOTIDE SEQUENCE [LARGE SCALE GENOMIC DNA]</scope>
    <source>
        <strain evidence="16 17">JCM 11433</strain>
    </source>
</reference>
<feature type="transmembrane region" description="Helical" evidence="12">
    <location>
        <begin position="611"/>
        <end position="630"/>
    </location>
</feature>
<evidence type="ECO:0000256" key="10">
    <source>
        <dbReference type="ARBA" id="ARBA00022989"/>
    </source>
</evidence>
<dbReference type="GO" id="GO:0009401">
    <property type="term" value="P:phosphoenolpyruvate-dependent sugar phosphotransferase system"/>
    <property type="evidence" value="ECO:0007669"/>
    <property type="project" value="UniProtKB-KW"/>
</dbReference>
<dbReference type="NCBIfam" id="TIGR00829">
    <property type="entry name" value="FRU"/>
    <property type="match status" value="1"/>
</dbReference>
<dbReference type="GO" id="GO:0022877">
    <property type="term" value="F:protein-N(PI)-phosphohistidine-fructose phosphotransferase system transporter activity"/>
    <property type="evidence" value="ECO:0007669"/>
    <property type="project" value="InterPro"/>
</dbReference>
<dbReference type="InterPro" id="IPR003501">
    <property type="entry name" value="PTS_EIIB_2/3"/>
</dbReference>
<keyword evidence="7" id="KW-0598">Phosphotransferase system</keyword>
<keyword evidence="3" id="KW-1003">Cell membrane</keyword>
<dbReference type="InterPro" id="IPR002178">
    <property type="entry name" value="PTS_EIIA_type-2_dom"/>
</dbReference>
<dbReference type="CDD" id="cd00211">
    <property type="entry name" value="PTS_IIA_fru"/>
    <property type="match status" value="1"/>
</dbReference>
<feature type="transmembrane region" description="Helical" evidence="12">
    <location>
        <begin position="374"/>
        <end position="403"/>
    </location>
</feature>
<feature type="transmembrane region" description="Helical" evidence="12">
    <location>
        <begin position="461"/>
        <end position="486"/>
    </location>
</feature>
<dbReference type="NCBIfam" id="TIGR00848">
    <property type="entry name" value="fruA"/>
    <property type="match status" value="1"/>
</dbReference>
<dbReference type="InterPro" id="IPR036095">
    <property type="entry name" value="PTS_EIIB-like_sf"/>
</dbReference>
<dbReference type="Proteomes" id="UP000433071">
    <property type="component" value="Unassembled WGS sequence"/>
</dbReference>
<dbReference type="OrthoDB" id="9782569at2"/>
<feature type="transmembrane region" description="Helical" evidence="12">
    <location>
        <begin position="545"/>
        <end position="567"/>
    </location>
</feature>
<evidence type="ECO:0000259" key="15">
    <source>
        <dbReference type="PROSITE" id="PS51104"/>
    </source>
</evidence>
<keyword evidence="2" id="KW-0813">Transport</keyword>
<dbReference type="GO" id="GO:0005351">
    <property type="term" value="F:carbohydrate:proton symporter activity"/>
    <property type="evidence" value="ECO:0007669"/>
    <property type="project" value="InterPro"/>
</dbReference>
<accession>A0A6I3M6K5</accession>
<dbReference type="CDD" id="cd05569">
    <property type="entry name" value="PTS_IIB_fructose"/>
    <property type="match status" value="1"/>
</dbReference>
<dbReference type="GO" id="GO:0016301">
    <property type="term" value="F:kinase activity"/>
    <property type="evidence" value="ECO:0007669"/>
    <property type="project" value="UniProtKB-KW"/>
</dbReference>
<dbReference type="AlphaFoldDB" id="A0A6I3M6K5"/>
<proteinExistence type="predicted"/>
<feature type="domain" description="PTS EIIB type-2" evidence="14">
    <location>
        <begin position="193"/>
        <end position="288"/>
    </location>
</feature>
<dbReference type="PROSITE" id="PS51099">
    <property type="entry name" value="PTS_EIIB_TYPE_2"/>
    <property type="match status" value="1"/>
</dbReference>
<dbReference type="InterPro" id="IPR013011">
    <property type="entry name" value="PTS_EIIB_2"/>
</dbReference>
<comment type="subcellular location">
    <subcellularLocation>
        <location evidence="1">Cell inner membrane</location>
        <topology evidence="1">Multi-pass membrane protein</topology>
    </subcellularLocation>
</comment>
<evidence type="ECO:0000256" key="9">
    <source>
        <dbReference type="ARBA" id="ARBA00022777"/>
    </source>
</evidence>
<dbReference type="InterPro" id="IPR013014">
    <property type="entry name" value="PTS_EIIC_2"/>
</dbReference>
<feature type="transmembrane region" description="Helical" evidence="12">
    <location>
        <begin position="636"/>
        <end position="665"/>
    </location>
</feature>
<sequence length="688" mass="69172">MSTVIDQRLVSLDEPIGADKAAVIRALADAVVGAGRATDAEVLFADAWAREEKDSTGVPGGIAIPHAKSDAVTEPTLAAARLPEGVDFGSFDGPADLVFLIAVPTASTQDHLAVLSTLARSLIREDFVASLRAAPDAATFVALVEEALAPEPEVAPAAAATAGATAAGAGAAAAAASAAPAASAPRHEGAPVLIAVTACPTGIAHTYMAADALAAAAKKAGVELHVETQGSSGSTPLSPEVIARADAVVFAVDVDVRDKSRFAGKPVVQGPVKRGIDHPAEMIDEAVAAIDDPSAPRVQGDAGAQTAAAAAANEHFGQKVKRVLLTGVSYMIPFVAGGGLLIALGFLFGGYDITDNATEIVTTNNLFNLPDGGLLVYLGAVFFTIGAISMGFLVPALAGYIAYAIADRPGIAPGFVAGAVAGLMGAGFIGGLVGGILAGWIALMFARLDVPRWLRGLMPVVIIPLVASIVASGLMIVVLGGPIAALSTALNDWLAGLTGAAAVVLGLILGAMMGFDLGGPVNKVAYSFAVAGLGAASVENQAPLMVMAAVMAAGMVPPLAMALATVLDRKLFTPVERENGKAAWLLGAAFISEGAIPFAAADLFRVIPSMILGGAVAGAICMGMGVTSQAPHGGIFVFFAIGNLLWFVLAIVAGSVVGALAVIALKRWAHRRTIREEVAEGEPSIVAA</sequence>
<evidence type="ECO:0000256" key="1">
    <source>
        <dbReference type="ARBA" id="ARBA00004429"/>
    </source>
</evidence>
<feature type="domain" description="PTS EIIC type-2" evidence="15">
    <location>
        <begin position="320"/>
        <end position="675"/>
    </location>
</feature>
<evidence type="ECO:0000256" key="4">
    <source>
        <dbReference type="ARBA" id="ARBA00022553"/>
    </source>
</evidence>
<evidence type="ECO:0000313" key="16">
    <source>
        <dbReference type="EMBL" id="MTH68378.1"/>
    </source>
</evidence>
<dbReference type="InterPro" id="IPR016152">
    <property type="entry name" value="PTrfase/Anion_transptr"/>
</dbReference>
<dbReference type="Pfam" id="PF00359">
    <property type="entry name" value="PTS_EIIA_2"/>
    <property type="match status" value="1"/>
</dbReference>
<keyword evidence="17" id="KW-1185">Reference proteome</keyword>
<dbReference type="Gene3D" id="3.40.930.10">
    <property type="entry name" value="Mannitol-specific EII, Chain A"/>
    <property type="match status" value="1"/>
</dbReference>
<organism evidence="16 17">
    <name type="scientific">Agromyces bracchium</name>
    <dbReference type="NCBI Taxonomy" id="88376"/>
    <lineage>
        <taxon>Bacteria</taxon>
        <taxon>Bacillati</taxon>
        <taxon>Actinomycetota</taxon>
        <taxon>Actinomycetes</taxon>
        <taxon>Micrococcales</taxon>
        <taxon>Microbacteriaceae</taxon>
        <taxon>Agromyces</taxon>
    </lineage>
</organism>
<evidence type="ECO:0000256" key="11">
    <source>
        <dbReference type="ARBA" id="ARBA00023136"/>
    </source>
</evidence>
<dbReference type="RefSeq" id="WP_155051453.1">
    <property type="nucleotide sequence ID" value="NZ_JBHMAT010000003.1"/>
</dbReference>
<protein>
    <submittedName>
        <fullName evidence="16">PTS lactose transporter subunit IIC</fullName>
    </submittedName>
</protein>
<dbReference type="GO" id="GO:0090563">
    <property type="term" value="F:protein-phosphocysteine-sugar phosphotransferase activity"/>
    <property type="evidence" value="ECO:0007669"/>
    <property type="project" value="TreeGrafter"/>
</dbReference>
<evidence type="ECO:0000256" key="6">
    <source>
        <dbReference type="ARBA" id="ARBA00022679"/>
    </source>
</evidence>
<keyword evidence="8 12" id="KW-0812">Transmembrane</keyword>
<dbReference type="GO" id="GO:0005886">
    <property type="term" value="C:plasma membrane"/>
    <property type="evidence" value="ECO:0007669"/>
    <property type="project" value="UniProtKB-SubCell"/>
</dbReference>
<feature type="transmembrane region" description="Helical" evidence="12">
    <location>
        <begin position="323"/>
        <end position="348"/>
    </location>
</feature>
<evidence type="ECO:0000256" key="2">
    <source>
        <dbReference type="ARBA" id="ARBA00022448"/>
    </source>
</evidence>
<keyword evidence="6" id="KW-0808">Transferase</keyword>
<dbReference type="PROSITE" id="PS51104">
    <property type="entry name" value="PTS_EIIC_TYPE_2"/>
    <property type="match status" value="1"/>
</dbReference>
<feature type="transmembrane region" description="Helical" evidence="12">
    <location>
        <begin position="415"/>
        <end position="441"/>
    </location>
</feature>
<dbReference type="NCBIfam" id="TIGR01427">
    <property type="entry name" value="PTS_IIC_fructo"/>
    <property type="match status" value="1"/>
</dbReference>
<evidence type="ECO:0000256" key="5">
    <source>
        <dbReference type="ARBA" id="ARBA00022597"/>
    </source>
</evidence>
<evidence type="ECO:0000256" key="8">
    <source>
        <dbReference type="ARBA" id="ARBA00022692"/>
    </source>
</evidence>
<dbReference type="PANTHER" id="PTHR30505:SF0">
    <property type="entry name" value="FRUCTOSE-LIKE PTS SYSTEM EIIBC COMPONENT-RELATED"/>
    <property type="match status" value="1"/>
</dbReference>
<dbReference type="SUPFAM" id="SSF55804">
    <property type="entry name" value="Phoshotransferase/anion transport protein"/>
    <property type="match status" value="1"/>
</dbReference>
<dbReference type="PANTHER" id="PTHR30505">
    <property type="entry name" value="FRUCTOSE-LIKE PERMEASE"/>
    <property type="match status" value="1"/>
</dbReference>
<dbReference type="InterPro" id="IPR004715">
    <property type="entry name" value="PTS_IIA_fruc"/>
</dbReference>
<feature type="transmembrane region" description="Helical" evidence="12">
    <location>
        <begin position="493"/>
        <end position="515"/>
    </location>
</feature>
<keyword evidence="9" id="KW-0418">Kinase</keyword>
<evidence type="ECO:0000313" key="17">
    <source>
        <dbReference type="Proteomes" id="UP000433071"/>
    </source>
</evidence>
<gene>
    <name evidence="16" type="ORF">GJ743_08350</name>
</gene>
<name>A0A6I3M6K5_9MICO</name>
<evidence type="ECO:0000256" key="12">
    <source>
        <dbReference type="SAM" id="Phobius"/>
    </source>
</evidence>
<keyword evidence="11 12" id="KW-0472">Membrane</keyword>
<keyword evidence="10 12" id="KW-1133">Transmembrane helix</keyword>
<dbReference type="InterPro" id="IPR050864">
    <property type="entry name" value="Bacterial_PTS_Sugar_Transport"/>
</dbReference>
<evidence type="ECO:0000256" key="3">
    <source>
        <dbReference type="ARBA" id="ARBA00022475"/>
    </source>
</evidence>
<keyword evidence="5" id="KW-0762">Sugar transport</keyword>
<evidence type="ECO:0000256" key="7">
    <source>
        <dbReference type="ARBA" id="ARBA00022683"/>
    </source>
</evidence>
<dbReference type="PROSITE" id="PS51094">
    <property type="entry name" value="PTS_EIIA_TYPE_2"/>
    <property type="match status" value="1"/>
</dbReference>
<dbReference type="EMBL" id="WMLB01000021">
    <property type="protein sequence ID" value="MTH68378.1"/>
    <property type="molecule type" value="Genomic_DNA"/>
</dbReference>
<feature type="domain" description="PTS EIIA type-2" evidence="13">
    <location>
        <begin position="3"/>
        <end position="147"/>
    </location>
</feature>
<dbReference type="SUPFAM" id="SSF52794">
    <property type="entry name" value="PTS system IIB component-like"/>
    <property type="match status" value="1"/>
</dbReference>
<dbReference type="InterPro" id="IPR003353">
    <property type="entry name" value="PTS_IIB_fruc"/>
</dbReference>
<dbReference type="Pfam" id="PF02302">
    <property type="entry name" value="PTS_IIB"/>
    <property type="match status" value="1"/>
</dbReference>
<keyword evidence="4" id="KW-0597">Phosphoprotein</keyword>
<comment type="caution">
    <text evidence="16">The sequence shown here is derived from an EMBL/GenBank/DDBJ whole genome shotgun (WGS) entry which is preliminary data.</text>
</comment>
<evidence type="ECO:0000259" key="14">
    <source>
        <dbReference type="PROSITE" id="PS51099"/>
    </source>
</evidence>
<dbReference type="InterPro" id="IPR006327">
    <property type="entry name" value="PTS_IIC_fruc"/>
</dbReference>
<evidence type="ECO:0000259" key="13">
    <source>
        <dbReference type="PROSITE" id="PS51094"/>
    </source>
</evidence>
<feature type="transmembrane region" description="Helical" evidence="12">
    <location>
        <begin position="582"/>
        <end position="604"/>
    </location>
</feature>
<dbReference type="Gene3D" id="3.40.50.2300">
    <property type="match status" value="1"/>
</dbReference>